<keyword evidence="10" id="KW-1185">Reference proteome</keyword>
<gene>
    <name evidence="9" type="ORF">Clow_00990</name>
</gene>
<dbReference type="Proteomes" id="UP000050488">
    <property type="component" value="Unassembled WGS sequence"/>
</dbReference>
<keyword evidence="7" id="KW-0732">Signal</keyword>
<dbReference type="PATRIC" id="fig|1544413.3.peg.994"/>
<dbReference type="InterPro" id="IPR051794">
    <property type="entry name" value="PG_Endopeptidase_C40"/>
</dbReference>
<organism evidence="9 10">
    <name type="scientific">Corynebacterium lowii</name>
    <dbReference type="NCBI Taxonomy" id="1544413"/>
    <lineage>
        <taxon>Bacteria</taxon>
        <taxon>Bacillati</taxon>
        <taxon>Actinomycetota</taxon>
        <taxon>Actinomycetes</taxon>
        <taxon>Mycobacteriales</taxon>
        <taxon>Corynebacteriaceae</taxon>
        <taxon>Corynebacterium</taxon>
    </lineage>
</organism>
<feature type="compositionally biased region" description="Low complexity" evidence="6">
    <location>
        <begin position="282"/>
        <end position="303"/>
    </location>
</feature>
<keyword evidence="3 9" id="KW-0378">Hydrolase</keyword>
<dbReference type="Pfam" id="PF00877">
    <property type="entry name" value="NLPC_P60"/>
    <property type="match status" value="1"/>
</dbReference>
<evidence type="ECO:0000256" key="7">
    <source>
        <dbReference type="SAM" id="SignalP"/>
    </source>
</evidence>
<evidence type="ECO:0000313" key="10">
    <source>
        <dbReference type="Proteomes" id="UP000050488"/>
    </source>
</evidence>
<name>A0A0Q0YJ35_9CORY</name>
<feature type="chain" id="PRO_5006187114" evidence="7">
    <location>
        <begin position="35"/>
        <end position="416"/>
    </location>
</feature>
<dbReference type="GO" id="GO:0008234">
    <property type="term" value="F:cysteine-type peptidase activity"/>
    <property type="evidence" value="ECO:0007669"/>
    <property type="project" value="UniProtKB-KW"/>
</dbReference>
<reference evidence="9 10" key="1">
    <citation type="submission" date="2015-10" db="EMBL/GenBank/DDBJ databases">
        <title>Corynebacteirum lowii and Corynebacterium oculi species nova, derived from human clinical disease and and emended description of Corynebacterium mastiditis.</title>
        <authorList>
            <person name="Bernard K."/>
            <person name="Pacheco A.L."/>
            <person name="Mcdougall C."/>
            <person name="Burtx T."/>
            <person name="Weibe D."/>
            <person name="Tyler S."/>
            <person name="Olson A.B."/>
            <person name="Cnockaert M."/>
            <person name="Eguchi H."/>
            <person name="Kuwahara T."/>
            <person name="Nakayama-Imaohji H."/>
            <person name="Boudewijins M."/>
            <person name="Van Hoecke F."/>
            <person name="Bernier A.-M."/>
            <person name="Vandamme P."/>
        </authorList>
    </citation>
    <scope>NUCLEOTIDE SEQUENCE [LARGE SCALE GENOMIC DNA]</scope>
    <source>
        <strain evidence="9 10">NML 130206</strain>
    </source>
</reference>
<comment type="caution">
    <text evidence="9">The sequence shown here is derived from an EMBL/GenBank/DDBJ whole genome shotgun (WGS) entry which is preliminary data.</text>
</comment>
<dbReference type="Gene3D" id="3.90.1720.10">
    <property type="entry name" value="endopeptidase domain like (from Nostoc punctiforme)"/>
    <property type="match status" value="1"/>
</dbReference>
<dbReference type="RefSeq" id="WP_055177064.1">
    <property type="nucleotide sequence ID" value="NZ_JAUSQY010000001.1"/>
</dbReference>
<feature type="region of interest" description="Disordered" evidence="6">
    <location>
        <begin position="238"/>
        <end position="303"/>
    </location>
</feature>
<sequence>MFKPRRAVSYTQRLLIGTGTVLALTVSSASVAQADETDDLIASMEKLSREAAAKNEEVKQLEDDLDKETERVDSLQEAADAAEKLAEEAQEQQQRAKEEFDKLAGSRYRLSNLNREVSTLGADDPQHAIDRATYLGTLSRQADGVVRNLAAATQKALSAQDDAEEEAAAAKYERAKLEDSLEGLREEKDELEAKVREVKERIDSLNEEQRQRWEEKNKPQQINIEIITEQLQQVVEETVEEVTPEAPAELSSIVTESVEEPAEEISSAPAEEAPKQGPVAPSTSSSNSTGSSSQGSSVPTGSGSALGAVQAALSKIGAPYSWGATGPDAFDCSGLIYWAYQQQGMTVPRTSQAQLAGGTPVSRDQLQPGDVVGYYPGVTHVGMYIGDGKIVHASDYGIPVQVVDVDSMPWAGAARF</sequence>
<dbReference type="PANTHER" id="PTHR47359:SF3">
    <property type="entry name" value="NLP_P60 DOMAIN-CONTAINING PROTEIN-RELATED"/>
    <property type="match status" value="1"/>
</dbReference>
<comment type="similarity">
    <text evidence="1">Belongs to the peptidase C40 family.</text>
</comment>
<evidence type="ECO:0000256" key="5">
    <source>
        <dbReference type="SAM" id="Coils"/>
    </source>
</evidence>
<proteinExistence type="inferred from homology"/>
<dbReference type="InterPro" id="IPR038765">
    <property type="entry name" value="Papain-like_cys_pep_sf"/>
</dbReference>
<dbReference type="STRING" id="1544413.Clow_00990"/>
<feature type="region of interest" description="Disordered" evidence="6">
    <location>
        <begin position="52"/>
        <end position="74"/>
    </location>
</feature>
<dbReference type="EC" id="3.4.-.-" evidence="9"/>
<dbReference type="GO" id="GO:0006508">
    <property type="term" value="P:proteolysis"/>
    <property type="evidence" value="ECO:0007669"/>
    <property type="project" value="UniProtKB-KW"/>
</dbReference>
<dbReference type="SUPFAM" id="SSF54001">
    <property type="entry name" value="Cysteine proteinases"/>
    <property type="match status" value="1"/>
</dbReference>
<keyword evidence="4" id="KW-0788">Thiol protease</keyword>
<evidence type="ECO:0000313" key="9">
    <source>
        <dbReference type="EMBL" id="KQB86782.1"/>
    </source>
</evidence>
<dbReference type="EMBL" id="LKEV01000002">
    <property type="protein sequence ID" value="KQB86782.1"/>
    <property type="molecule type" value="Genomic_DNA"/>
</dbReference>
<evidence type="ECO:0000256" key="3">
    <source>
        <dbReference type="ARBA" id="ARBA00022801"/>
    </source>
</evidence>
<protein>
    <submittedName>
        <fullName evidence="9">Putative endopeptidase</fullName>
        <ecNumber evidence="9">3.4.-.-</ecNumber>
    </submittedName>
</protein>
<keyword evidence="5" id="KW-0175">Coiled coil</keyword>
<evidence type="ECO:0000256" key="4">
    <source>
        <dbReference type="ARBA" id="ARBA00022807"/>
    </source>
</evidence>
<dbReference type="InterPro" id="IPR000064">
    <property type="entry name" value="NLP_P60_dom"/>
</dbReference>
<dbReference type="AlphaFoldDB" id="A0A0Q0YJ35"/>
<feature type="coiled-coil region" evidence="5">
    <location>
        <begin position="160"/>
        <end position="208"/>
    </location>
</feature>
<evidence type="ECO:0000256" key="2">
    <source>
        <dbReference type="ARBA" id="ARBA00022670"/>
    </source>
</evidence>
<dbReference type="PROSITE" id="PS51935">
    <property type="entry name" value="NLPC_P60"/>
    <property type="match status" value="1"/>
</dbReference>
<feature type="domain" description="NlpC/P60" evidence="8">
    <location>
        <begin position="302"/>
        <end position="416"/>
    </location>
</feature>
<accession>A0A0Q0YJ35</accession>
<evidence type="ECO:0000259" key="8">
    <source>
        <dbReference type="PROSITE" id="PS51935"/>
    </source>
</evidence>
<dbReference type="PANTHER" id="PTHR47359">
    <property type="entry name" value="PEPTIDOGLYCAN DL-ENDOPEPTIDASE CWLO"/>
    <property type="match status" value="1"/>
</dbReference>
<evidence type="ECO:0000256" key="6">
    <source>
        <dbReference type="SAM" id="MobiDB-lite"/>
    </source>
</evidence>
<keyword evidence="2" id="KW-0645">Protease</keyword>
<evidence type="ECO:0000256" key="1">
    <source>
        <dbReference type="ARBA" id="ARBA00007074"/>
    </source>
</evidence>
<feature type="signal peptide" evidence="7">
    <location>
        <begin position="1"/>
        <end position="34"/>
    </location>
</feature>